<feature type="domain" description="Gfo/Idh/MocA-like oxidoreductase N-terminal" evidence="1">
    <location>
        <begin position="52"/>
        <end position="171"/>
    </location>
</feature>
<evidence type="ECO:0000259" key="2">
    <source>
        <dbReference type="Pfam" id="PF19051"/>
    </source>
</evidence>
<dbReference type="SUPFAM" id="SSF51735">
    <property type="entry name" value="NAD(P)-binding Rossmann-fold domains"/>
    <property type="match status" value="1"/>
</dbReference>
<dbReference type="InterPro" id="IPR036291">
    <property type="entry name" value="NAD(P)-bd_dom_sf"/>
</dbReference>
<dbReference type="Gene3D" id="3.40.50.720">
    <property type="entry name" value="NAD(P)-binding Rossmann-like Domain"/>
    <property type="match status" value="1"/>
</dbReference>
<feature type="domain" description="Gfo/Idh/MocA-like oxidoreductase bacterial type C-terminal" evidence="2">
    <location>
        <begin position="185"/>
        <end position="437"/>
    </location>
</feature>
<dbReference type="Proteomes" id="UP000257323">
    <property type="component" value="Unassembled WGS sequence"/>
</dbReference>
<dbReference type="SUPFAM" id="SSF55347">
    <property type="entry name" value="Glyceraldehyde-3-phosphate dehydrogenase-like, C-terminal domain"/>
    <property type="match status" value="1"/>
</dbReference>
<dbReference type="InterPro" id="IPR006311">
    <property type="entry name" value="TAT_signal"/>
</dbReference>
<sequence length="440" mass="50040">MSDDKKQLSRRDFLKTASVAALGLGFPTIVPASVFGQGKRPAPSSRIVMAGIGFGMMGIPNMEAFLNKDEVQWVAVCDVDENHLARAKEIVDRKYGNKDCRAYTDFRELFLRKDIDAVSIAVPDHWHALLSISAARAGYDIYGEKPLTHELAEGRALVRAVERYGRIWQTGSWQRSEENFHRAAELVRNGRIGKVLRIEVGLPEGHHDFAGTFGQDKIEPPPPELDYEMWLGPAPYWPYCKSRVHMNWRWNMDFGGGQLLDWVGHHVDIAHWGMGWDRTGPVEIEARGEYPTGGVYNSPLRYWVEAKYADGTPMIVAGGYPQIWSGTKWIGEKGWVWVDRGQFETEPASLKREVIGPEEIRLYRSRDHYQNFLDCVRSRKETITPAEVAHRSASVGHLAMISMTVGRKIKWDPVNEKIIGDPEAERLLSRSYRKPWVLPE</sequence>
<dbReference type="PANTHER" id="PTHR43818:SF5">
    <property type="entry name" value="OXIDOREDUCTASE FAMILY PROTEIN"/>
    <property type="match status" value="1"/>
</dbReference>
<dbReference type="Pfam" id="PF19051">
    <property type="entry name" value="GFO_IDH_MocA_C2"/>
    <property type="match status" value="1"/>
</dbReference>
<dbReference type="Gene3D" id="3.30.360.10">
    <property type="entry name" value="Dihydrodipicolinate Reductase, domain 2"/>
    <property type="match status" value="1"/>
</dbReference>
<dbReference type="PROSITE" id="PS51318">
    <property type="entry name" value="TAT"/>
    <property type="match status" value="1"/>
</dbReference>
<dbReference type="Pfam" id="PF01408">
    <property type="entry name" value="GFO_IDH_MocA"/>
    <property type="match status" value="1"/>
</dbReference>
<evidence type="ECO:0000313" key="4">
    <source>
        <dbReference type="Proteomes" id="UP000257323"/>
    </source>
</evidence>
<dbReference type="PANTHER" id="PTHR43818">
    <property type="entry name" value="BCDNA.GH03377"/>
    <property type="match status" value="1"/>
</dbReference>
<evidence type="ECO:0000259" key="1">
    <source>
        <dbReference type="Pfam" id="PF01408"/>
    </source>
</evidence>
<protein>
    <submittedName>
        <fullName evidence="3">Oxidoreductase family, NAD-binding Rossmann fold</fullName>
    </submittedName>
</protein>
<gene>
    <name evidence="3" type="ORF">OP8BY_2476</name>
</gene>
<comment type="caution">
    <text evidence="3">The sequence shown here is derived from an EMBL/GenBank/DDBJ whole genome shotgun (WGS) entry which is preliminary data.</text>
</comment>
<dbReference type="GO" id="GO:0000166">
    <property type="term" value="F:nucleotide binding"/>
    <property type="evidence" value="ECO:0007669"/>
    <property type="project" value="InterPro"/>
</dbReference>
<dbReference type="AlphaFoldDB" id="A0A3E2BIY7"/>
<dbReference type="InterPro" id="IPR019546">
    <property type="entry name" value="TAT_signal_bac_arc"/>
</dbReference>
<proteinExistence type="predicted"/>
<dbReference type="InterPro" id="IPR050463">
    <property type="entry name" value="Gfo/Idh/MocA_oxidrdct_glycsds"/>
</dbReference>
<dbReference type="InterPro" id="IPR000683">
    <property type="entry name" value="Gfo/Idh/MocA-like_OxRdtase_N"/>
</dbReference>
<name>A0A3E2BIY7_9BACT</name>
<reference evidence="3 4" key="1">
    <citation type="submission" date="2018-08" db="EMBL/GenBank/DDBJ databases">
        <title>Genome analysis of the thermophilic bacterium of the candidate phylum Aminicenantes from deep subsurface aquifer revealed its physiology and ecological role.</title>
        <authorList>
            <person name="Kadnikov V.V."/>
            <person name="Mardanov A.V."/>
            <person name="Beletsky A.V."/>
            <person name="Karnachuk O.V."/>
            <person name="Ravin N.V."/>
        </authorList>
    </citation>
    <scope>NUCLEOTIDE SEQUENCE [LARGE SCALE GENOMIC DNA]</scope>
    <source>
        <strain evidence="3">BY38</strain>
    </source>
</reference>
<accession>A0A3E2BIY7</accession>
<dbReference type="EMBL" id="QUAH01000023">
    <property type="protein sequence ID" value="RFT14698.1"/>
    <property type="molecule type" value="Genomic_DNA"/>
</dbReference>
<dbReference type="InterPro" id="IPR043906">
    <property type="entry name" value="Gfo/Idh/MocA_OxRdtase_bact_C"/>
</dbReference>
<evidence type="ECO:0000313" key="3">
    <source>
        <dbReference type="EMBL" id="RFT14698.1"/>
    </source>
</evidence>
<organism evidence="3 4">
    <name type="scientific">Candidatus Saccharicenans subterraneus</name>
    <dbReference type="NCBI Taxonomy" id="2508984"/>
    <lineage>
        <taxon>Bacteria</taxon>
        <taxon>Candidatus Aminicenantota</taxon>
        <taxon>Candidatus Aminicenantia</taxon>
        <taxon>Candidatus Aminicenantales</taxon>
        <taxon>Candidatus Saccharicenantaceae</taxon>
        <taxon>Candidatus Saccharicenans</taxon>
    </lineage>
</organism>
<dbReference type="NCBIfam" id="TIGR01409">
    <property type="entry name" value="TAT_signal_seq"/>
    <property type="match status" value="1"/>
</dbReference>